<feature type="region of interest" description="Disordered" evidence="5">
    <location>
        <begin position="157"/>
        <end position="184"/>
    </location>
</feature>
<dbReference type="EC" id="2.3.2.27" evidence="3"/>
<dbReference type="Gene3D" id="1.25.10.10">
    <property type="entry name" value="Leucine-rich Repeat Variant"/>
    <property type="match status" value="1"/>
</dbReference>
<dbReference type="Pfam" id="PF04564">
    <property type="entry name" value="U-box"/>
    <property type="match status" value="1"/>
</dbReference>
<keyword evidence="4" id="KW-0808">Transferase</keyword>
<protein>
    <recommendedName>
        <fullName evidence="3">RING-type E3 ubiquitin transferase</fullName>
        <ecNumber evidence="3">2.3.2.27</ecNumber>
    </recommendedName>
</protein>
<dbReference type="InterPro" id="IPR013083">
    <property type="entry name" value="Znf_RING/FYVE/PHD"/>
</dbReference>
<evidence type="ECO:0000256" key="2">
    <source>
        <dbReference type="ARBA" id="ARBA00004906"/>
    </source>
</evidence>
<dbReference type="SMART" id="SM00504">
    <property type="entry name" value="Ubox"/>
    <property type="match status" value="1"/>
</dbReference>
<evidence type="ECO:0000313" key="8">
    <source>
        <dbReference type="Proteomes" id="UP000655225"/>
    </source>
</evidence>
<dbReference type="InterPro" id="IPR055566">
    <property type="entry name" value="ARM_LIN"/>
</dbReference>
<dbReference type="GO" id="GO:0016567">
    <property type="term" value="P:protein ubiquitination"/>
    <property type="evidence" value="ECO:0007669"/>
    <property type="project" value="UniProtKB-UniPathway"/>
</dbReference>
<feature type="domain" description="U-box" evidence="6">
    <location>
        <begin position="667"/>
        <end position="742"/>
    </location>
</feature>
<reference evidence="7 8" key="1">
    <citation type="submission" date="2020-04" db="EMBL/GenBank/DDBJ databases">
        <title>Plant Genome Project.</title>
        <authorList>
            <person name="Zhang R.-G."/>
        </authorList>
    </citation>
    <scope>NUCLEOTIDE SEQUENCE [LARGE SCALE GENOMIC DNA]</scope>
    <source>
        <strain evidence="7">YNK0</strain>
        <tissue evidence="7">Leaf</tissue>
    </source>
</reference>
<feature type="region of interest" description="Disordered" evidence="5">
    <location>
        <begin position="519"/>
        <end position="550"/>
    </location>
</feature>
<feature type="compositionally biased region" description="Basic and acidic residues" evidence="5">
    <location>
        <begin position="55"/>
        <end position="77"/>
    </location>
</feature>
<feature type="region of interest" description="Disordered" evidence="5">
    <location>
        <begin position="55"/>
        <end position="86"/>
    </location>
</feature>
<dbReference type="GO" id="GO:0061630">
    <property type="term" value="F:ubiquitin protein ligase activity"/>
    <property type="evidence" value="ECO:0007669"/>
    <property type="project" value="UniProtKB-EC"/>
</dbReference>
<dbReference type="SUPFAM" id="SSF48371">
    <property type="entry name" value="ARM repeat"/>
    <property type="match status" value="1"/>
</dbReference>
<dbReference type="InterPro" id="IPR056512">
    <property type="entry name" value="LIN_N"/>
</dbReference>
<evidence type="ECO:0000256" key="5">
    <source>
        <dbReference type="SAM" id="MobiDB-lite"/>
    </source>
</evidence>
<comment type="pathway">
    <text evidence="2">Protein modification; protein ubiquitination.</text>
</comment>
<evidence type="ECO:0000256" key="3">
    <source>
        <dbReference type="ARBA" id="ARBA00012483"/>
    </source>
</evidence>
<gene>
    <name evidence="7" type="ORF">HHK36_019871</name>
</gene>
<dbReference type="InterPro" id="IPR045210">
    <property type="entry name" value="RING-Ubox_PUB"/>
</dbReference>
<keyword evidence="8" id="KW-1185">Reference proteome</keyword>
<sequence length="1144" mass="128439">MASSLEELLAEEGFKERKMKTKSRASFGSKAVSMPLYLVHDYNQLGSASGVKIKTERTRSDLSRQKSRSEFPSSERVRSRRPKDTAIGSERLVEGLKKEFKETERFEGRYSNDVHEVTGSYVGSLGTLPGNEIVDDLQEIEDFKDIYSHEELGSERGRNKFSKGFEDKEKYRERSRKDIQGDKKYNNSNNKNLLGCMSLGDNYLKSMQQPEASHGKTNKISQNRKSFEEIRSRRHLYVEKTVSEPAIDEVAIQAIISILTGYIRRFLKDEDFRTSLCQTCSSFLNITKLEEGQHSDGKVIASLEQAMEIVGRVAEESANAKELKKASLQLSVITGLNSKDLKDGFTSGIPNSRLSACAHLYLSVIYKLQKKNRVSAKHLLQVFCDSPFKARTNLLPELWDNLFLPHLSHLRVWYNQEAESIPDTPNRPRKLKLLEEVYNEILDSGTYQFAVYYKDWLTEGVEAPTIPSIHVPSISVRGVSRGHSPDLASPIGPVSPQPMVSRKLYNAVFCHNLDEVDELEDGEEEDNFDNHMRSSEGTAEEDKHTATYSTDTGKYTGQLIEEDPTKITQAVASHPADGLLLTTEEALGLHRVSAPGNTHMLHTLTHAKANELTLKELAKSVFHLQQTEDSVDLTVPDSCTNRSNIRSCVEELHGNCEYFDEGSFFSSIPKDFICPLTGLLFEDPVTLETGQTFERVAIRDWFDQGNRTCPITGRTLGSLAVPITNFVLKRVIDSWKSEHCRNILACASQIAGNSGEHGFKSKHETAILILEQLLTGLSKEERITNARHLISLGGLQFLVRSFELGNLEEKTRVAALLSCCIEADGGCRNYLARNITKPCLLELLHSKQVKSRTNAVLLLTELICLNRRKEVISFLSGLKKEGIMNTMHVLLVYLHSCPLEQRSLVAVLLLLFDLLIEPRKYSIYREEAVDTITVALDCCLTDEKVRAQCCRALLILGGHFSFSGKVSTENWLLKQAGFYDAHEVNSPDNSEEGLQIDEAIPWEEEEKAREEWLKNLATSLLGNGKKSFLETISKCLRSENSDLVKVCLITVAWLSRALASLSDGEFQLSAFSALIPRLKESLENGERVEHKVLASMSLLNFSKISECRVLLTTIADEIMVPLRNLAQVTWTAKQLHAVISGEDI</sequence>
<evidence type="ECO:0000259" key="6">
    <source>
        <dbReference type="PROSITE" id="PS51698"/>
    </source>
</evidence>
<dbReference type="Pfam" id="PF23568">
    <property type="entry name" value="ARM_LIN"/>
    <property type="match status" value="1"/>
</dbReference>
<organism evidence="7 8">
    <name type="scientific">Tetracentron sinense</name>
    <name type="common">Spur-leaf</name>
    <dbReference type="NCBI Taxonomy" id="13715"/>
    <lineage>
        <taxon>Eukaryota</taxon>
        <taxon>Viridiplantae</taxon>
        <taxon>Streptophyta</taxon>
        <taxon>Embryophyta</taxon>
        <taxon>Tracheophyta</taxon>
        <taxon>Spermatophyta</taxon>
        <taxon>Magnoliopsida</taxon>
        <taxon>Trochodendrales</taxon>
        <taxon>Trochodendraceae</taxon>
        <taxon>Tetracentron</taxon>
    </lineage>
</organism>
<dbReference type="UniPathway" id="UPA00143"/>
<dbReference type="InterPro" id="IPR011989">
    <property type="entry name" value="ARM-like"/>
</dbReference>
<dbReference type="OMA" id="IPQDFIC"/>
<dbReference type="SUPFAM" id="SSF57850">
    <property type="entry name" value="RING/U-box"/>
    <property type="match status" value="1"/>
</dbReference>
<comment type="catalytic activity">
    <reaction evidence="1">
        <text>S-ubiquitinyl-[E2 ubiquitin-conjugating enzyme]-L-cysteine + [acceptor protein]-L-lysine = [E2 ubiquitin-conjugating enzyme]-L-cysteine + N(6)-ubiquitinyl-[acceptor protein]-L-lysine.</text>
        <dbReference type="EC" id="2.3.2.27"/>
    </reaction>
</comment>
<dbReference type="InterPro" id="IPR003613">
    <property type="entry name" value="Ubox_domain"/>
</dbReference>
<dbReference type="PROSITE" id="PS51698">
    <property type="entry name" value="U_BOX"/>
    <property type="match status" value="1"/>
</dbReference>
<feature type="compositionally biased region" description="Basic and acidic residues" evidence="5">
    <location>
        <begin position="528"/>
        <end position="545"/>
    </location>
</feature>
<dbReference type="CDD" id="cd16664">
    <property type="entry name" value="RING-Ubox_PUB"/>
    <property type="match status" value="1"/>
</dbReference>
<dbReference type="PANTHER" id="PTHR35549:SF1">
    <property type="entry name" value="OS04G0584500 PROTEIN"/>
    <property type="match status" value="1"/>
</dbReference>
<dbReference type="Pfam" id="PF23628">
    <property type="entry name" value="ARM_LIN_C"/>
    <property type="match status" value="1"/>
</dbReference>
<dbReference type="EMBL" id="JABCRI010000013">
    <property type="protein sequence ID" value="KAF8395916.1"/>
    <property type="molecule type" value="Genomic_DNA"/>
</dbReference>
<comment type="caution">
    <text evidence="7">The sequence shown here is derived from an EMBL/GenBank/DDBJ whole genome shotgun (WGS) entry which is preliminary data.</text>
</comment>
<name>A0A834Z249_TETSI</name>
<proteinExistence type="predicted"/>
<evidence type="ECO:0000256" key="4">
    <source>
        <dbReference type="ARBA" id="ARBA00022679"/>
    </source>
</evidence>
<dbReference type="AlphaFoldDB" id="A0A834Z249"/>
<dbReference type="Proteomes" id="UP000655225">
    <property type="component" value="Unassembled WGS sequence"/>
</dbReference>
<dbReference type="PANTHER" id="PTHR35549">
    <property type="entry name" value="OS04G0584500 PROTEIN"/>
    <property type="match status" value="1"/>
</dbReference>
<evidence type="ECO:0000313" key="7">
    <source>
        <dbReference type="EMBL" id="KAF8395916.1"/>
    </source>
</evidence>
<dbReference type="InterPro" id="IPR016024">
    <property type="entry name" value="ARM-type_fold"/>
</dbReference>
<accession>A0A834Z249</accession>
<evidence type="ECO:0000256" key="1">
    <source>
        <dbReference type="ARBA" id="ARBA00000900"/>
    </source>
</evidence>
<dbReference type="Gene3D" id="3.30.40.10">
    <property type="entry name" value="Zinc/RING finger domain, C3HC4 (zinc finger)"/>
    <property type="match status" value="1"/>
</dbReference>
<dbReference type="OrthoDB" id="10064100at2759"/>